<dbReference type="Pfam" id="PF15976">
    <property type="entry name" value="CooC_C"/>
    <property type="match status" value="1"/>
</dbReference>
<proteinExistence type="predicted"/>
<dbReference type="AlphaFoldDB" id="A0A1Y3NWG2"/>
<feature type="signal peptide" evidence="1">
    <location>
        <begin position="1"/>
        <end position="26"/>
    </location>
</feature>
<dbReference type="EMBL" id="LOHF01000022">
    <property type="protein sequence ID" value="OUM71887.1"/>
    <property type="molecule type" value="Genomic_DNA"/>
</dbReference>
<organism evidence="3 4">
    <name type="scientific">Pseudomonas caspiana</name>
    <dbReference type="NCBI Taxonomy" id="1451454"/>
    <lineage>
        <taxon>Bacteria</taxon>
        <taxon>Pseudomonadati</taxon>
        <taxon>Pseudomonadota</taxon>
        <taxon>Gammaproteobacteria</taxon>
        <taxon>Pseudomonadales</taxon>
        <taxon>Pseudomonadaceae</taxon>
        <taxon>Pseudomonas</taxon>
    </lineage>
</organism>
<accession>A0A1Y3NWG2</accession>
<dbReference type="RefSeq" id="WP_087272546.1">
    <property type="nucleotide sequence ID" value="NZ_JBJGBV010000004.1"/>
</dbReference>
<evidence type="ECO:0000259" key="2">
    <source>
        <dbReference type="Pfam" id="PF15976"/>
    </source>
</evidence>
<protein>
    <recommendedName>
        <fullName evidence="2">Pilus assembly protein C-terminal domain-containing protein</fullName>
    </recommendedName>
</protein>
<evidence type="ECO:0000313" key="3">
    <source>
        <dbReference type="EMBL" id="OUM71887.1"/>
    </source>
</evidence>
<dbReference type="Proteomes" id="UP000195440">
    <property type="component" value="Unassembled WGS sequence"/>
</dbReference>
<comment type="caution">
    <text evidence="3">The sequence shown here is derived from an EMBL/GenBank/DDBJ whole genome shotgun (WGS) entry which is preliminary data.</text>
</comment>
<evidence type="ECO:0000256" key="1">
    <source>
        <dbReference type="SAM" id="SignalP"/>
    </source>
</evidence>
<sequence length="799" mass="88558">MIIKMPKKKLISIALFSLLNAPFVGASSQENVEAVVIEKGVVLDRDKLIPVSLVINEGSPAEAWLDITSDFKFIFVKKTETIEDIMSVLNGLKVSKSLRFTCENSTDLFCKKYKYFILSYDYETGKLVVIYQSLKDEMFIAPSEAAVGLSQTMSYSQSSSDGYAFTTGNWYGDLNVGLTEASSLTSSLSYDFELKKLQQSGLAYAHDFNDGRSFSVYYSEPGLSEFSNLMGSNARGVNFTWGNATDSDDVGSAAPIIVDAKYNSILNVYDENGKLIQSMQAEQGINRIDLPSSTVANRVRIEEVADGRIMNSYERNTNIQGGSGTSISLDAGIATIEKEFRYSKYRWLDDEALSQKSSQKDQGDTPYVRYSQRVKNVEFKGTYFSRVDWSTTSLRYNGIPGLDVGIESTFKEQIKKHDINIGYNGEFGGVNYYGTLSKGLGNTKRLSKTAGVSMPVFEKSRVDVFYTQSHSVTTPIDFSKYFRRPRHPSKSSSDYRKLSLRFKSSSDTQVGRFDYSFNLGSDLRGEKSVGVSLTFTPESKSRWIKPSAGAEFNGKTNTTYVKNSMNPTDDLTLVPEIQFANNVVSNYGVSSTYKNDYLNGGGSVYKSPEGGQSLYLSGSSNVLLSKYGVVSSSEDKNTVYVFKNESGRSDQKIPVDFSINGSKKELSDGSIIYTDAKQSSLASIYTEAMDVAMKSEYAKMHVKPYRVYVVEYKHEDNKIFVSGRVLNGDKPAVGVAVVNHVGKAVSDQDGYFSLQVSRENPVVSLYSNGQPCHTQIDDVLKNSQHNSSEVYLGRLQCVQ</sequence>
<keyword evidence="1" id="KW-0732">Signal</keyword>
<feature type="domain" description="Pilus assembly protein C-terminal" evidence="2">
    <location>
        <begin position="722"/>
        <end position="797"/>
    </location>
</feature>
<feature type="chain" id="PRO_5012960576" description="Pilus assembly protein C-terminal domain-containing protein" evidence="1">
    <location>
        <begin position="27"/>
        <end position="799"/>
    </location>
</feature>
<name>A0A1Y3NWG2_9PSED</name>
<dbReference type="OrthoDB" id="6730090at2"/>
<dbReference type="InterPro" id="IPR031917">
    <property type="entry name" value="Pilus_assem_C"/>
</dbReference>
<reference evidence="3 4" key="1">
    <citation type="journal article" date="2017" name="Syst. Appl. Microbiol.">
        <title>Pseudomonas caspiana sp. nov., a citrus pathogen in the Pseudomonas syringae phylogenetic group.</title>
        <authorList>
            <person name="Busquets A."/>
            <person name="Gomila M."/>
            <person name="Beiki F."/>
            <person name="Mulet M."/>
            <person name="Rahimian H."/>
            <person name="Garcia-Valdes E."/>
            <person name="Lalucat J."/>
        </authorList>
    </citation>
    <scope>NUCLEOTIDE SEQUENCE [LARGE SCALE GENOMIC DNA]</scope>
    <source>
        <strain evidence="3 4">FBF102</strain>
    </source>
</reference>
<evidence type="ECO:0000313" key="4">
    <source>
        <dbReference type="Proteomes" id="UP000195440"/>
    </source>
</evidence>
<gene>
    <name evidence="3" type="ORF">AUC60_21430</name>
</gene>
<keyword evidence="4" id="KW-1185">Reference proteome</keyword>